<name>W9QB01_FUSOX</name>
<reference evidence="1" key="2">
    <citation type="submission" date="2012-05" db="EMBL/GenBank/DDBJ databases">
        <title>Annotation of the Genome Sequence of Fusarium oxysporum HDV247.</title>
        <authorList>
            <consortium name="The Broad Institute Genomics Platform"/>
            <person name="Ma L.-J."/>
            <person name="Corby-Kistler H."/>
            <person name="Broz K."/>
            <person name="Gale L.R."/>
            <person name="Jonkers W."/>
            <person name="O'Donnell K."/>
            <person name="Ploetz R."/>
            <person name="Steinberg C."/>
            <person name="Schwartz D.C."/>
            <person name="VanEtten H."/>
            <person name="Zhou S."/>
            <person name="Young S.K."/>
            <person name="Zeng Q."/>
            <person name="Gargeya S."/>
            <person name="Fitzgerald M."/>
            <person name="Abouelleil A."/>
            <person name="Alvarado L."/>
            <person name="Chapman S.B."/>
            <person name="Gainer-Dewar J."/>
            <person name="Goldberg J."/>
            <person name="Griggs A."/>
            <person name="Gujja S."/>
            <person name="Hansen M."/>
            <person name="Howarth C."/>
            <person name="Imamovic A."/>
            <person name="Ireland A."/>
            <person name="Larimer J."/>
            <person name="McCowan C."/>
            <person name="Murphy C."/>
            <person name="Pearson M."/>
            <person name="Poon T.W."/>
            <person name="Priest M."/>
            <person name="Roberts A."/>
            <person name="Saif S."/>
            <person name="Shea T."/>
            <person name="Sykes S."/>
            <person name="Wortman J."/>
            <person name="Nusbaum C."/>
            <person name="Birren B."/>
        </authorList>
    </citation>
    <scope>NUCLEOTIDE SEQUENCE</scope>
    <source>
        <strain evidence="1">HDV247</strain>
    </source>
</reference>
<evidence type="ECO:0000313" key="1">
    <source>
        <dbReference type="EMBL" id="EXA51772.1"/>
    </source>
</evidence>
<gene>
    <name evidence="1" type="ORF">FOVG_00324</name>
</gene>
<dbReference type="EMBL" id="JH650968">
    <property type="protein sequence ID" value="EXA51773.1"/>
    <property type="molecule type" value="Genomic_DNA"/>
</dbReference>
<sequence>MWTKTSDTGARPVPSLMILFCPTIALHYVCVRRLLWPEADESNFERQSVIRNSRVQKELGMKRCHSPPRYTILHTHASSCMTTTWKTFIGAEIIAMQHPNMRGCRHLQRSIAMTLGASVETPWCRGS</sequence>
<proteinExistence type="predicted"/>
<dbReference type="EMBL" id="JH650968">
    <property type="protein sequence ID" value="EXA51772.1"/>
    <property type="molecule type" value="Genomic_DNA"/>
</dbReference>
<protein>
    <submittedName>
        <fullName evidence="1">Uncharacterized protein</fullName>
    </submittedName>
</protein>
<accession>W9QB01</accession>
<organism evidence="1">
    <name type="scientific">Fusarium oxysporum f. sp. pisi HDV247</name>
    <dbReference type="NCBI Taxonomy" id="1080344"/>
    <lineage>
        <taxon>Eukaryota</taxon>
        <taxon>Fungi</taxon>
        <taxon>Dikarya</taxon>
        <taxon>Ascomycota</taxon>
        <taxon>Pezizomycotina</taxon>
        <taxon>Sordariomycetes</taxon>
        <taxon>Hypocreomycetidae</taxon>
        <taxon>Hypocreales</taxon>
        <taxon>Nectriaceae</taxon>
        <taxon>Fusarium</taxon>
        <taxon>Fusarium oxysporum species complex</taxon>
    </lineage>
</organism>
<dbReference type="Proteomes" id="UP000030751">
    <property type="component" value="Unassembled WGS sequence"/>
</dbReference>
<reference evidence="1" key="1">
    <citation type="submission" date="2011-10" db="EMBL/GenBank/DDBJ databases">
        <title>The Genome Sequence of Fusarium oxysporum HDV247.</title>
        <authorList>
            <consortium name="The Broad Institute Genome Sequencing Platform"/>
            <person name="Ma L.-J."/>
            <person name="Gale L.R."/>
            <person name="Schwartz D.C."/>
            <person name="Zhou S."/>
            <person name="Corby-Kistler H."/>
            <person name="Young S.K."/>
            <person name="Zeng Q."/>
            <person name="Gargeya S."/>
            <person name="Fitzgerald M."/>
            <person name="Haas B."/>
            <person name="Abouelleil A."/>
            <person name="Alvarado L."/>
            <person name="Arachchi H.M."/>
            <person name="Berlin A."/>
            <person name="Brown A."/>
            <person name="Chapman S.B."/>
            <person name="Chen Z."/>
            <person name="Dunbar C."/>
            <person name="Freedman E."/>
            <person name="Gearin G."/>
            <person name="Goldberg J."/>
            <person name="Griggs A."/>
            <person name="Gujja S."/>
            <person name="Heiman D."/>
            <person name="Howarth C."/>
            <person name="Larson L."/>
            <person name="Lui A."/>
            <person name="MacDonald P.J.P."/>
            <person name="Montmayeur A."/>
            <person name="Murphy C."/>
            <person name="Neiman D."/>
            <person name="Pearson M."/>
            <person name="Priest M."/>
            <person name="Roberts A."/>
            <person name="Saif S."/>
            <person name="Shea T."/>
            <person name="Shenoy N."/>
            <person name="Sisk P."/>
            <person name="Stolte C."/>
            <person name="Sykes S."/>
            <person name="Wortman J."/>
            <person name="Nusbaum C."/>
            <person name="Birren B."/>
        </authorList>
    </citation>
    <scope>NUCLEOTIDE SEQUENCE [LARGE SCALE GENOMIC DNA]</scope>
    <source>
        <strain evidence="1">HDV247</strain>
    </source>
</reference>
<dbReference type="AlphaFoldDB" id="W9QB01"/>
<dbReference type="HOGENOM" id="CLU_1970653_0_0_1"/>